<name>A0A5B7CV11_PORTR</name>
<evidence type="ECO:0000256" key="1">
    <source>
        <dbReference type="SAM" id="MobiDB-lite"/>
    </source>
</evidence>
<proteinExistence type="predicted"/>
<keyword evidence="4" id="KW-1185">Reference proteome</keyword>
<comment type="caution">
    <text evidence="3">The sequence shown here is derived from an EMBL/GenBank/DDBJ whole genome shotgun (WGS) entry which is preliminary data.</text>
</comment>
<dbReference type="EMBL" id="VSRR010000221">
    <property type="protein sequence ID" value="MPC12544.1"/>
    <property type="molecule type" value="Genomic_DNA"/>
</dbReference>
<feature type="chain" id="PRO_5022792479" description="Secreted protein" evidence="2">
    <location>
        <begin position="22"/>
        <end position="130"/>
    </location>
</feature>
<feature type="signal peptide" evidence="2">
    <location>
        <begin position="1"/>
        <end position="21"/>
    </location>
</feature>
<accession>A0A5B7CV11</accession>
<evidence type="ECO:0008006" key="5">
    <source>
        <dbReference type="Google" id="ProtNLM"/>
    </source>
</evidence>
<reference evidence="3 4" key="1">
    <citation type="submission" date="2019-05" db="EMBL/GenBank/DDBJ databases">
        <title>Another draft genome of Portunus trituberculatus and its Hox gene families provides insights of decapod evolution.</title>
        <authorList>
            <person name="Jeong J.-H."/>
            <person name="Song I."/>
            <person name="Kim S."/>
            <person name="Choi T."/>
            <person name="Kim D."/>
            <person name="Ryu S."/>
            <person name="Kim W."/>
        </authorList>
    </citation>
    <scope>NUCLEOTIDE SEQUENCE [LARGE SCALE GENOMIC DNA]</scope>
    <source>
        <tissue evidence="3">Muscle</tissue>
    </source>
</reference>
<organism evidence="3 4">
    <name type="scientific">Portunus trituberculatus</name>
    <name type="common">Swimming crab</name>
    <name type="synonym">Neptunus trituberculatus</name>
    <dbReference type="NCBI Taxonomy" id="210409"/>
    <lineage>
        <taxon>Eukaryota</taxon>
        <taxon>Metazoa</taxon>
        <taxon>Ecdysozoa</taxon>
        <taxon>Arthropoda</taxon>
        <taxon>Crustacea</taxon>
        <taxon>Multicrustacea</taxon>
        <taxon>Malacostraca</taxon>
        <taxon>Eumalacostraca</taxon>
        <taxon>Eucarida</taxon>
        <taxon>Decapoda</taxon>
        <taxon>Pleocyemata</taxon>
        <taxon>Brachyura</taxon>
        <taxon>Eubrachyura</taxon>
        <taxon>Portunoidea</taxon>
        <taxon>Portunidae</taxon>
        <taxon>Portuninae</taxon>
        <taxon>Portunus</taxon>
    </lineage>
</organism>
<evidence type="ECO:0000313" key="3">
    <source>
        <dbReference type="EMBL" id="MPC12544.1"/>
    </source>
</evidence>
<feature type="region of interest" description="Disordered" evidence="1">
    <location>
        <begin position="43"/>
        <end position="110"/>
    </location>
</feature>
<gene>
    <name evidence="3" type="ORF">E2C01_005243</name>
</gene>
<protein>
    <recommendedName>
        <fullName evidence="5">Secreted protein</fullName>
    </recommendedName>
</protein>
<feature type="compositionally biased region" description="Basic residues" evidence="1">
    <location>
        <begin position="90"/>
        <end position="101"/>
    </location>
</feature>
<dbReference type="AlphaFoldDB" id="A0A5B7CV11"/>
<evidence type="ECO:0000256" key="2">
    <source>
        <dbReference type="SAM" id="SignalP"/>
    </source>
</evidence>
<feature type="compositionally biased region" description="Polar residues" evidence="1">
    <location>
        <begin position="58"/>
        <end position="69"/>
    </location>
</feature>
<evidence type="ECO:0000313" key="4">
    <source>
        <dbReference type="Proteomes" id="UP000324222"/>
    </source>
</evidence>
<sequence>MPVLCMTDVATFYIILTGLHAVSHNTWSVRTLCDACVCQSRRSTPAGSRTARPVLGTATLSVHTPSTASRRPAGRRPQDATGGVGVNSTRRLHAPRHHPHVHTTALGGPETRFLSNVPHQSCLCSERPGS</sequence>
<dbReference type="Proteomes" id="UP000324222">
    <property type="component" value="Unassembled WGS sequence"/>
</dbReference>
<keyword evidence="2" id="KW-0732">Signal</keyword>